<reference evidence="4" key="1">
    <citation type="submission" date="2012-06" db="EMBL/GenBank/DDBJ databases">
        <title>The complete genome of Flexibacter litoralis DSM 6794.</title>
        <authorList>
            <person name="Lucas S."/>
            <person name="Copeland A."/>
            <person name="Lapidus A."/>
            <person name="Glavina del Rio T."/>
            <person name="Dalin E."/>
            <person name="Tice H."/>
            <person name="Bruce D."/>
            <person name="Goodwin L."/>
            <person name="Pitluck S."/>
            <person name="Peters L."/>
            <person name="Ovchinnikova G."/>
            <person name="Lu M."/>
            <person name="Kyrpides N."/>
            <person name="Mavromatis K."/>
            <person name="Ivanova N."/>
            <person name="Brettin T."/>
            <person name="Detter J.C."/>
            <person name="Han C."/>
            <person name="Larimer F."/>
            <person name="Land M."/>
            <person name="Hauser L."/>
            <person name="Markowitz V."/>
            <person name="Cheng J.-F."/>
            <person name="Hugenholtz P."/>
            <person name="Woyke T."/>
            <person name="Wu D."/>
            <person name="Spring S."/>
            <person name="Lang E."/>
            <person name="Kopitz M."/>
            <person name="Brambilla E."/>
            <person name="Klenk H.-P."/>
            <person name="Eisen J.A."/>
        </authorList>
    </citation>
    <scope>NUCLEOTIDE SEQUENCE [LARGE SCALE GENOMIC DNA]</scope>
    <source>
        <strain evidence="4">ATCC 23117 / DSM 6794 / NBRC 15988 / NCIMB 1366 / Sio-4</strain>
    </source>
</reference>
<keyword evidence="1" id="KW-0472">Membrane</keyword>
<gene>
    <name evidence="3" type="ordered locus">Fleli_1780</name>
</gene>
<feature type="transmembrane region" description="Helical" evidence="1">
    <location>
        <begin position="64"/>
        <end position="83"/>
    </location>
</feature>
<keyword evidence="1" id="KW-1133">Transmembrane helix</keyword>
<evidence type="ECO:0000313" key="3">
    <source>
        <dbReference type="EMBL" id="AFM04179.1"/>
    </source>
</evidence>
<dbReference type="EMBL" id="CP003345">
    <property type="protein sequence ID" value="AFM04179.1"/>
    <property type="molecule type" value="Genomic_DNA"/>
</dbReference>
<dbReference type="STRING" id="880071.Fleli_1780"/>
<dbReference type="RefSeq" id="WP_014797632.1">
    <property type="nucleotide sequence ID" value="NC_018018.1"/>
</dbReference>
<feature type="transmembrane region" description="Helical" evidence="1">
    <location>
        <begin position="32"/>
        <end position="52"/>
    </location>
</feature>
<dbReference type="InterPro" id="IPR025588">
    <property type="entry name" value="YcxB-like_C"/>
</dbReference>
<dbReference type="OrthoDB" id="1249483at2"/>
<dbReference type="HOGENOM" id="CLU_1515748_0_0_10"/>
<dbReference type="eggNOG" id="ENOG5030Y8A">
    <property type="taxonomic scope" value="Bacteria"/>
</dbReference>
<organism evidence="3 4">
    <name type="scientific">Bernardetia litoralis (strain ATCC 23117 / DSM 6794 / NBRC 15988 / NCIMB 1366 / Fx l1 / Sio-4)</name>
    <name type="common">Flexibacter litoralis</name>
    <dbReference type="NCBI Taxonomy" id="880071"/>
    <lineage>
        <taxon>Bacteria</taxon>
        <taxon>Pseudomonadati</taxon>
        <taxon>Bacteroidota</taxon>
        <taxon>Cytophagia</taxon>
        <taxon>Cytophagales</taxon>
        <taxon>Bernardetiaceae</taxon>
        <taxon>Bernardetia</taxon>
    </lineage>
</organism>
<evidence type="ECO:0000256" key="1">
    <source>
        <dbReference type="SAM" id="Phobius"/>
    </source>
</evidence>
<dbReference type="Pfam" id="PF14317">
    <property type="entry name" value="YcxB"/>
    <property type="match status" value="1"/>
</dbReference>
<keyword evidence="4" id="KW-1185">Reference proteome</keyword>
<keyword evidence="1" id="KW-0812">Transmembrane</keyword>
<sequence length="177" mass="21110">MKEEEKNIEAKAKLNFKEYLRLNFSLLLRSKMVWLSIFLATMLVIMLLEKRIIDGEWADSELKLGLLLSLMVFLFLVLPILTYRRTKNYFEKNPSLSELTTFYFEAQRIEVVTLESHTTLTWKRIYKIREFKHYLLIYQNRHIVYVVPKKAFDSASDMETVKNMIRTKTKLGNKLTS</sequence>
<evidence type="ECO:0000259" key="2">
    <source>
        <dbReference type="Pfam" id="PF14317"/>
    </source>
</evidence>
<accession>I4AJP4</accession>
<feature type="domain" description="YcxB-like C-terminal" evidence="2">
    <location>
        <begin position="104"/>
        <end position="165"/>
    </location>
</feature>
<name>I4AJP4_BERLS</name>
<dbReference type="Proteomes" id="UP000006054">
    <property type="component" value="Chromosome"/>
</dbReference>
<dbReference type="AlphaFoldDB" id="I4AJP4"/>
<dbReference type="KEGG" id="fli:Fleli_1780"/>
<protein>
    <recommendedName>
        <fullName evidence="2">YcxB-like C-terminal domain-containing protein</fullName>
    </recommendedName>
</protein>
<proteinExistence type="predicted"/>
<evidence type="ECO:0000313" key="4">
    <source>
        <dbReference type="Proteomes" id="UP000006054"/>
    </source>
</evidence>